<feature type="transmembrane region" description="Helical" evidence="1">
    <location>
        <begin position="108"/>
        <end position="125"/>
    </location>
</feature>
<evidence type="ECO:0008006" key="4">
    <source>
        <dbReference type="Google" id="ProtNLM"/>
    </source>
</evidence>
<gene>
    <name evidence="2" type="ORF">POY80_15160</name>
</gene>
<dbReference type="AlphaFoldDB" id="A0AAW6G2A8"/>
<reference evidence="2" key="1">
    <citation type="submission" date="2022-10" db="EMBL/GenBank/DDBJ databases">
        <title>Human gut microbiome strain richness.</title>
        <authorList>
            <person name="Chen-Liaw A."/>
        </authorList>
    </citation>
    <scope>NUCLEOTIDE SEQUENCE</scope>
    <source>
        <strain evidence="2">A1_m1001262Bd0_191120</strain>
    </source>
</reference>
<sequence>MELFSIKIRCTFQLVSTNVREKANQVINRYGKVIFTFLIFFTLLGTAQVAEAQSGLKINSLSEVTDKAKEGADTILDVAKYILAAVLGIALVFVIYSLATNNPHAKEYLLGWIIAVVVIMVAFLII</sequence>
<keyword evidence="1" id="KW-1133">Transmembrane helix</keyword>
<dbReference type="Proteomes" id="UP001218502">
    <property type="component" value="Unassembled WGS sequence"/>
</dbReference>
<evidence type="ECO:0000313" key="3">
    <source>
        <dbReference type="Proteomes" id="UP001218502"/>
    </source>
</evidence>
<name>A0AAW6G2A8_BACUN</name>
<organism evidence="2 3">
    <name type="scientific">Bacteroides uniformis</name>
    <dbReference type="NCBI Taxonomy" id="820"/>
    <lineage>
        <taxon>Bacteria</taxon>
        <taxon>Pseudomonadati</taxon>
        <taxon>Bacteroidota</taxon>
        <taxon>Bacteroidia</taxon>
        <taxon>Bacteroidales</taxon>
        <taxon>Bacteroidaceae</taxon>
        <taxon>Bacteroides</taxon>
    </lineage>
</organism>
<accession>A0AAW6G2A8</accession>
<dbReference type="EMBL" id="JAQNQY010000017">
    <property type="protein sequence ID" value="MDC1753778.1"/>
    <property type="molecule type" value="Genomic_DNA"/>
</dbReference>
<evidence type="ECO:0000313" key="2">
    <source>
        <dbReference type="EMBL" id="MDC1753778.1"/>
    </source>
</evidence>
<comment type="caution">
    <text evidence="2">The sequence shown here is derived from an EMBL/GenBank/DDBJ whole genome shotgun (WGS) entry which is preliminary data.</text>
</comment>
<keyword evidence="1" id="KW-0472">Membrane</keyword>
<keyword evidence="1" id="KW-0812">Transmembrane</keyword>
<protein>
    <recommendedName>
        <fullName evidence="4">DUF4134 domain-containing protein</fullName>
    </recommendedName>
</protein>
<dbReference type="RefSeq" id="WP_272197275.1">
    <property type="nucleotide sequence ID" value="NZ_JAQNQY010000017.1"/>
</dbReference>
<feature type="transmembrane region" description="Helical" evidence="1">
    <location>
        <begin position="78"/>
        <end position="96"/>
    </location>
</feature>
<proteinExistence type="predicted"/>
<feature type="transmembrane region" description="Helical" evidence="1">
    <location>
        <begin position="30"/>
        <end position="50"/>
    </location>
</feature>
<evidence type="ECO:0000256" key="1">
    <source>
        <dbReference type="SAM" id="Phobius"/>
    </source>
</evidence>